<dbReference type="InterPro" id="IPR036388">
    <property type="entry name" value="WH-like_DNA-bd_sf"/>
</dbReference>
<organism evidence="5 6">
    <name type="scientific">Bosea minatitlanensis</name>
    <dbReference type="NCBI Taxonomy" id="128782"/>
    <lineage>
        <taxon>Bacteria</taxon>
        <taxon>Pseudomonadati</taxon>
        <taxon>Pseudomonadota</taxon>
        <taxon>Alphaproteobacteria</taxon>
        <taxon>Hyphomicrobiales</taxon>
        <taxon>Boseaceae</taxon>
        <taxon>Bosea</taxon>
    </lineage>
</organism>
<dbReference type="CDD" id="cd07377">
    <property type="entry name" value="WHTH_GntR"/>
    <property type="match status" value="1"/>
</dbReference>
<dbReference type="Gene3D" id="1.10.10.10">
    <property type="entry name" value="Winged helix-like DNA-binding domain superfamily/Winged helix DNA-binding domain"/>
    <property type="match status" value="1"/>
</dbReference>
<keyword evidence="2" id="KW-0238">DNA-binding</keyword>
<dbReference type="InterPro" id="IPR011711">
    <property type="entry name" value="GntR_C"/>
</dbReference>
<dbReference type="SMART" id="SM00345">
    <property type="entry name" value="HTH_GNTR"/>
    <property type="match status" value="1"/>
</dbReference>
<dbReference type="SUPFAM" id="SSF46785">
    <property type="entry name" value="Winged helix' DNA-binding domain"/>
    <property type="match status" value="1"/>
</dbReference>
<dbReference type="InterPro" id="IPR000524">
    <property type="entry name" value="Tscrpt_reg_HTH_GntR"/>
</dbReference>
<evidence type="ECO:0000256" key="3">
    <source>
        <dbReference type="ARBA" id="ARBA00023163"/>
    </source>
</evidence>
<protein>
    <submittedName>
        <fullName evidence="5">GntR family transcriptional regulator</fullName>
    </submittedName>
</protein>
<evidence type="ECO:0000259" key="4">
    <source>
        <dbReference type="PROSITE" id="PS50949"/>
    </source>
</evidence>
<keyword evidence="1" id="KW-0805">Transcription regulation</keyword>
<proteinExistence type="predicted"/>
<evidence type="ECO:0000256" key="2">
    <source>
        <dbReference type="ARBA" id="ARBA00023125"/>
    </source>
</evidence>
<dbReference type="InterPro" id="IPR036390">
    <property type="entry name" value="WH_DNA-bd_sf"/>
</dbReference>
<name>A0ABW0F9X4_9HYPH</name>
<accession>A0ABW0F9X4</accession>
<dbReference type="PANTHER" id="PTHR43537">
    <property type="entry name" value="TRANSCRIPTIONAL REGULATOR, GNTR FAMILY"/>
    <property type="match status" value="1"/>
</dbReference>
<feature type="domain" description="HTH gntR-type" evidence="4">
    <location>
        <begin position="14"/>
        <end position="81"/>
    </location>
</feature>
<dbReference type="Proteomes" id="UP001595976">
    <property type="component" value="Unassembled WGS sequence"/>
</dbReference>
<dbReference type="RefSeq" id="WP_158443830.1">
    <property type="nucleotide sequence ID" value="NZ_JAOAOS010000003.1"/>
</dbReference>
<dbReference type="EMBL" id="JBHSLI010000007">
    <property type="protein sequence ID" value="MFC5294680.1"/>
    <property type="molecule type" value="Genomic_DNA"/>
</dbReference>
<dbReference type="PANTHER" id="PTHR43537:SF50">
    <property type="entry name" value="TRANSCRIPTIONAL REGULATORY PROTEIN"/>
    <property type="match status" value="1"/>
</dbReference>
<sequence length="221" mass="24609">MSEAATDYPRITRRTLHDEVLERLRDMIIEGRLQPGQRINEGQVGAQLGVSRTPLREAIKTLASEGLVEVLPAKGAIVRKFSAQDLYQVLEVLKALEQLGGRIACAQASDETIAAIHALHRRMLELYRTRERLEYFKLNQAIHTATVAASGNQVLVEMHGTLQSRIKRLRFIGNEGPEKWAGAVAEHEEMMAALLKRDAQALSAAIGKHMDSTLTRVRDVL</sequence>
<dbReference type="PRINTS" id="PR00035">
    <property type="entry name" value="HTHGNTR"/>
</dbReference>
<dbReference type="InterPro" id="IPR008920">
    <property type="entry name" value="TF_FadR/GntR_C"/>
</dbReference>
<keyword evidence="6" id="KW-1185">Reference proteome</keyword>
<keyword evidence="3" id="KW-0804">Transcription</keyword>
<comment type="caution">
    <text evidence="5">The sequence shown here is derived from an EMBL/GenBank/DDBJ whole genome shotgun (WGS) entry which is preliminary data.</text>
</comment>
<gene>
    <name evidence="5" type="ORF">ACFPK2_16950</name>
</gene>
<dbReference type="SMART" id="SM00895">
    <property type="entry name" value="FCD"/>
    <property type="match status" value="1"/>
</dbReference>
<dbReference type="SUPFAM" id="SSF48008">
    <property type="entry name" value="GntR ligand-binding domain-like"/>
    <property type="match status" value="1"/>
</dbReference>
<evidence type="ECO:0000256" key="1">
    <source>
        <dbReference type="ARBA" id="ARBA00023015"/>
    </source>
</evidence>
<dbReference type="Pfam" id="PF07729">
    <property type="entry name" value="FCD"/>
    <property type="match status" value="1"/>
</dbReference>
<dbReference type="Pfam" id="PF00392">
    <property type="entry name" value="GntR"/>
    <property type="match status" value="1"/>
</dbReference>
<evidence type="ECO:0000313" key="5">
    <source>
        <dbReference type="EMBL" id="MFC5294680.1"/>
    </source>
</evidence>
<dbReference type="PROSITE" id="PS50949">
    <property type="entry name" value="HTH_GNTR"/>
    <property type="match status" value="1"/>
</dbReference>
<evidence type="ECO:0000313" key="6">
    <source>
        <dbReference type="Proteomes" id="UP001595976"/>
    </source>
</evidence>
<dbReference type="Gene3D" id="1.20.120.530">
    <property type="entry name" value="GntR ligand-binding domain-like"/>
    <property type="match status" value="1"/>
</dbReference>
<reference evidence="6" key="1">
    <citation type="journal article" date="2019" name="Int. J. Syst. Evol. Microbiol.">
        <title>The Global Catalogue of Microorganisms (GCM) 10K type strain sequencing project: providing services to taxonomists for standard genome sequencing and annotation.</title>
        <authorList>
            <consortium name="The Broad Institute Genomics Platform"/>
            <consortium name="The Broad Institute Genome Sequencing Center for Infectious Disease"/>
            <person name="Wu L."/>
            <person name="Ma J."/>
        </authorList>
    </citation>
    <scope>NUCLEOTIDE SEQUENCE [LARGE SCALE GENOMIC DNA]</scope>
    <source>
        <strain evidence="6">CGMCC 1.15643</strain>
    </source>
</reference>